<evidence type="ECO:0000313" key="4">
    <source>
        <dbReference type="Proteomes" id="UP000251960"/>
    </source>
</evidence>
<evidence type="ECO:0000313" key="3">
    <source>
        <dbReference type="EMBL" id="PWZ37778.1"/>
    </source>
</evidence>
<gene>
    <name evidence="3" type="ORF">Zm00014a_028931</name>
</gene>
<dbReference type="Proteomes" id="UP000251960">
    <property type="component" value="Chromosome 2"/>
</dbReference>
<evidence type="ECO:0000256" key="1">
    <source>
        <dbReference type="SAM" id="MobiDB-lite"/>
    </source>
</evidence>
<evidence type="ECO:0008006" key="5">
    <source>
        <dbReference type="Google" id="ProtNLM"/>
    </source>
</evidence>
<keyword evidence="2" id="KW-0472">Membrane</keyword>
<dbReference type="EMBL" id="NCVQ01000003">
    <property type="protein sequence ID" value="PWZ37778.1"/>
    <property type="molecule type" value="Genomic_DNA"/>
</dbReference>
<dbReference type="Gene3D" id="3.30.40.10">
    <property type="entry name" value="Zinc/RING finger domain, C3HC4 (zinc finger)"/>
    <property type="match status" value="1"/>
</dbReference>
<accession>A0A3L6FS98</accession>
<dbReference type="OrthoDB" id="673602at2759"/>
<feature type="region of interest" description="Disordered" evidence="1">
    <location>
        <begin position="172"/>
        <end position="212"/>
    </location>
</feature>
<name>A0A3L6FS98_MAIZE</name>
<keyword evidence="2" id="KW-0812">Transmembrane</keyword>
<dbReference type="ExpressionAtlas" id="A0A3L6FS98">
    <property type="expression patterns" value="baseline"/>
</dbReference>
<evidence type="ECO:0000256" key="2">
    <source>
        <dbReference type="SAM" id="Phobius"/>
    </source>
</evidence>
<dbReference type="OMA" id="FVCASFI"/>
<proteinExistence type="predicted"/>
<dbReference type="InterPro" id="IPR013083">
    <property type="entry name" value="Znf_RING/FYVE/PHD"/>
</dbReference>
<dbReference type="SUPFAM" id="SSF57850">
    <property type="entry name" value="RING/U-box"/>
    <property type="match status" value="1"/>
</dbReference>
<dbReference type="AlphaFoldDB" id="A0A3L6FS98"/>
<sequence length="212" mass="23559">MADPSYWIGMDIETSVTMLVIGLATAVVSVCLFFIFMCIVQWWYSPRMRVFRLGGVTTLRQNLDYTCTLCQNSMEAGEKVRTLSCDHVFHCGGSVKCEGIDHCLRTGPMERCPTCYRVPHPVPWKRTPPPSPPAPTPSQGALAAALPPLRLPLSTRDLDEALLRWEQIQKLAEASSSASLHRRHPRTSTSDKEEVLPLPADDEILPEAPSSQ</sequence>
<reference evidence="3 4" key="1">
    <citation type="journal article" date="2018" name="Nat. Genet.">
        <title>Extensive intraspecific gene order and gene structural variations between Mo17 and other maize genomes.</title>
        <authorList>
            <person name="Sun S."/>
            <person name="Zhou Y."/>
            <person name="Chen J."/>
            <person name="Shi J."/>
            <person name="Zhao H."/>
            <person name="Zhao H."/>
            <person name="Song W."/>
            <person name="Zhang M."/>
            <person name="Cui Y."/>
            <person name="Dong X."/>
            <person name="Liu H."/>
            <person name="Ma X."/>
            <person name="Jiao Y."/>
            <person name="Wang B."/>
            <person name="Wei X."/>
            <person name="Stein J.C."/>
            <person name="Glaubitz J.C."/>
            <person name="Lu F."/>
            <person name="Yu G."/>
            <person name="Liang C."/>
            <person name="Fengler K."/>
            <person name="Li B."/>
            <person name="Rafalski A."/>
            <person name="Schnable P.S."/>
            <person name="Ware D.H."/>
            <person name="Buckler E.S."/>
            <person name="Lai J."/>
        </authorList>
    </citation>
    <scope>NUCLEOTIDE SEQUENCE [LARGE SCALE GENOMIC DNA]</scope>
    <source>
        <strain evidence="4">cv. Missouri 17</strain>
        <tissue evidence="3">Seedling</tissue>
    </source>
</reference>
<organism evidence="3 4">
    <name type="scientific">Zea mays</name>
    <name type="common">Maize</name>
    <dbReference type="NCBI Taxonomy" id="4577"/>
    <lineage>
        <taxon>Eukaryota</taxon>
        <taxon>Viridiplantae</taxon>
        <taxon>Streptophyta</taxon>
        <taxon>Embryophyta</taxon>
        <taxon>Tracheophyta</taxon>
        <taxon>Spermatophyta</taxon>
        <taxon>Magnoliopsida</taxon>
        <taxon>Liliopsida</taxon>
        <taxon>Poales</taxon>
        <taxon>Poaceae</taxon>
        <taxon>PACMAD clade</taxon>
        <taxon>Panicoideae</taxon>
        <taxon>Andropogonodae</taxon>
        <taxon>Andropogoneae</taxon>
        <taxon>Tripsacinae</taxon>
        <taxon>Zea</taxon>
    </lineage>
</organism>
<dbReference type="KEGG" id="zma:100283398"/>
<comment type="caution">
    <text evidence="3">The sequence shown here is derived from an EMBL/GenBank/DDBJ whole genome shotgun (WGS) entry which is preliminary data.</text>
</comment>
<keyword evidence="2" id="KW-1133">Transmembrane helix</keyword>
<feature type="transmembrane region" description="Helical" evidence="2">
    <location>
        <begin position="20"/>
        <end position="44"/>
    </location>
</feature>
<protein>
    <recommendedName>
        <fullName evidence="5">RING-type domain-containing protein</fullName>
    </recommendedName>
</protein>